<proteinExistence type="predicted"/>
<protein>
    <recommendedName>
        <fullName evidence="3">Lipoprotein</fullName>
    </recommendedName>
</protein>
<dbReference type="OrthoDB" id="9180224at2"/>
<evidence type="ECO:0008006" key="3">
    <source>
        <dbReference type="Google" id="ProtNLM"/>
    </source>
</evidence>
<evidence type="ECO:0000313" key="1">
    <source>
        <dbReference type="EMBL" id="APC40351.1"/>
    </source>
</evidence>
<keyword evidence="2" id="KW-1185">Reference proteome</keyword>
<evidence type="ECO:0000313" key="2">
    <source>
        <dbReference type="Proteomes" id="UP000182569"/>
    </source>
</evidence>
<name>A0A1J0GGE6_9CLOT</name>
<organism evidence="1 2">
    <name type="scientific">Clostridium estertheticum subsp. estertheticum</name>
    <dbReference type="NCBI Taxonomy" id="1552"/>
    <lineage>
        <taxon>Bacteria</taxon>
        <taxon>Bacillati</taxon>
        <taxon>Bacillota</taxon>
        <taxon>Clostridia</taxon>
        <taxon>Eubacteriales</taxon>
        <taxon>Clostridiaceae</taxon>
        <taxon>Clostridium</taxon>
    </lineage>
</organism>
<accession>A0A1J0GGE6</accession>
<gene>
    <name evidence="1" type="ORF">A7L45_09875</name>
</gene>
<dbReference type="Proteomes" id="UP000182569">
    <property type="component" value="Chromosome"/>
</dbReference>
<dbReference type="RefSeq" id="WP_071612641.1">
    <property type="nucleotide sequence ID" value="NZ_CP015756.1"/>
</dbReference>
<reference evidence="2" key="1">
    <citation type="journal article" date="2016" name="Front. Microbiol.">
        <title>Complete Genome Sequence of Clostridium estertheticum DSM 8809, a Microbe Identified in Spoiled Vacuum Packed Beef.</title>
        <authorList>
            <person name="Yu Z."/>
            <person name="Gunn L."/>
            <person name="Brennan E."/>
            <person name="Reid R."/>
            <person name="Wall P.G."/>
            <person name="Gaora O.P."/>
            <person name="Hurley D."/>
            <person name="Bolton D."/>
            <person name="Fanning S."/>
        </authorList>
    </citation>
    <scope>NUCLEOTIDE SEQUENCE [LARGE SCALE GENOMIC DNA]</scope>
    <source>
        <strain evidence="2">DSM 8809</strain>
    </source>
</reference>
<dbReference type="EMBL" id="CP015756">
    <property type="protein sequence ID" value="APC40351.1"/>
    <property type="molecule type" value="Genomic_DNA"/>
</dbReference>
<dbReference type="AlphaFoldDB" id="A0A1J0GGE6"/>
<dbReference type="PROSITE" id="PS51257">
    <property type="entry name" value="PROKAR_LIPOPROTEIN"/>
    <property type="match status" value="1"/>
</dbReference>
<sequence>MKLLKKALSVSTIFILLALILVGCSAKQKAVIAEKAVSAEKNTLEFGSFAGTKYTQPTFGMSLNIPEKWSVMDDKTRDSLYNAGIKAIAKDDAAKKTLDLSKEKSVFMFLVSQKHYSANVPSGSNIIFQTENLGLAGNVVVKTGKEYLEITKTNMSKLTNMKYTFEDTKAEKIAGKDFYTLKAAITLKNGAKINQTYYCYIDKGYALTFINTYSGDKQADADLDTIMKSMKFN</sequence>
<dbReference type="KEGG" id="ceu:A7L45_09875"/>